<protein>
    <recommendedName>
        <fullName evidence="11">Sensor-like histidine kinase SenX3</fullName>
        <ecNumber evidence="3">2.7.13.3</ecNumber>
    </recommendedName>
</protein>
<comment type="caution">
    <text evidence="18">The sequence shown here is derived from an EMBL/GenBank/DDBJ whole genome shotgun (WGS) entry which is preliminary data.</text>
</comment>
<dbReference type="InterPro" id="IPR035965">
    <property type="entry name" value="PAS-like_dom_sf"/>
</dbReference>
<evidence type="ECO:0000259" key="15">
    <source>
        <dbReference type="PROSITE" id="PS50112"/>
    </source>
</evidence>
<dbReference type="InterPro" id="IPR001610">
    <property type="entry name" value="PAC"/>
</dbReference>
<dbReference type="InterPro" id="IPR000014">
    <property type="entry name" value="PAS"/>
</dbReference>
<dbReference type="InterPro" id="IPR036097">
    <property type="entry name" value="HisK_dim/P_sf"/>
</dbReference>
<dbReference type="SMART" id="SM00387">
    <property type="entry name" value="HATPase_c"/>
    <property type="match status" value="1"/>
</dbReference>
<dbReference type="Gene3D" id="1.10.287.130">
    <property type="match status" value="1"/>
</dbReference>
<dbReference type="SMART" id="SM01079">
    <property type="entry name" value="CHASE"/>
    <property type="match status" value="1"/>
</dbReference>
<dbReference type="PANTHER" id="PTHR42878:SF15">
    <property type="entry name" value="BACTERIOPHYTOCHROME"/>
    <property type="match status" value="1"/>
</dbReference>
<keyword evidence="10 13" id="KW-0472">Membrane</keyword>
<dbReference type="Gene3D" id="3.30.450.20">
    <property type="entry name" value="PAS domain"/>
    <property type="match status" value="3"/>
</dbReference>
<keyword evidence="8 13" id="KW-1133">Transmembrane helix</keyword>
<dbReference type="CDD" id="cd00082">
    <property type="entry name" value="HisKA"/>
    <property type="match status" value="1"/>
</dbReference>
<evidence type="ECO:0000256" key="6">
    <source>
        <dbReference type="ARBA" id="ARBA00022692"/>
    </source>
</evidence>
<dbReference type="PROSITE" id="PS50113">
    <property type="entry name" value="PAC"/>
    <property type="match status" value="3"/>
</dbReference>
<evidence type="ECO:0000259" key="17">
    <source>
        <dbReference type="PROSITE" id="PS50839"/>
    </source>
</evidence>
<evidence type="ECO:0000256" key="8">
    <source>
        <dbReference type="ARBA" id="ARBA00022989"/>
    </source>
</evidence>
<keyword evidence="6 13" id="KW-0812">Transmembrane</keyword>
<feature type="domain" description="PAS" evidence="15">
    <location>
        <begin position="477"/>
        <end position="550"/>
    </location>
</feature>
<dbReference type="NCBIfam" id="TIGR00229">
    <property type="entry name" value="sensory_box"/>
    <property type="match status" value="2"/>
</dbReference>
<feature type="domain" description="PAC" evidence="16">
    <location>
        <begin position="424"/>
        <end position="476"/>
    </location>
</feature>
<dbReference type="GO" id="GO:0000155">
    <property type="term" value="F:phosphorelay sensor kinase activity"/>
    <property type="evidence" value="ECO:0007669"/>
    <property type="project" value="InterPro"/>
</dbReference>
<dbReference type="InterPro" id="IPR003594">
    <property type="entry name" value="HATPase_dom"/>
</dbReference>
<evidence type="ECO:0000313" key="19">
    <source>
        <dbReference type="Proteomes" id="UP000321181"/>
    </source>
</evidence>
<evidence type="ECO:0000256" key="10">
    <source>
        <dbReference type="ARBA" id="ARBA00023136"/>
    </source>
</evidence>
<dbReference type="SMART" id="SM00086">
    <property type="entry name" value="PAC"/>
    <property type="match status" value="2"/>
</dbReference>
<dbReference type="InterPro" id="IPR005467">
    <property type="entry name" value="His_kinase_dom"/>
</dbReference>
<feature type="coiled-coil region" evidence="12">
    <location>
        <begin position="322"/>
        <end position="349"/>
    </location>
</feature>
<keyword evidence="7" id="KW-0418">Kinase</keyword>
<dbReference type="Pfam" id="PF02518">
    <property type="entry name" value="HATPase_c"/>
    <property type="match status" value="1"/>
</dbReference>
<feature type="domain" description="PAS" evidence="15">
    <location>
        <begin position="598"/>
        <end position="651"/>
    </location>
</feature>
<dbReference type="GO" id="GO:0007234">
    <property type="term" value="P:osmosensory signaling via phosphorelay pathway"/>
    <property type="evidence" value="ECO:0007669"/>
    <property type="project" value="TreeGrafter"/>
</dbReference>
<evidence type="ECO:0000256" key="13">
    <source>
        <dbReference type="SAM" id="Phobius"/>
    </source>
</evidence>
<comment type="catalytic activity">
    <reaction evidence="1">
        <text>ATP + protein L-histidine = ADP + protein N-phospho-L-histidine.</text>
        <dbReference type="EC" id="2.7.13.3"/>
    </reaction>
</comment>
<evidence type="ECO:0000259" key="14">
    <source>
        <dbReference type="PROSITE" id="PS50109"/>
    </source>
</evidence>
<dbReference type="SMART" id="SM00388">
    <property type="entry name" value="HisKA"/>
    <property type="match status" value="1"/>
</dbReference>
<dbReference type="SUPFAM" id="SSF55785">
    <property type="entry name" value="PYP-like sensor domain (PAS domain)"/>
    <property type="match status" value="3"/>
</dbReference>
<proteinExistence type="predicted"/>
<dbReference type="InterPro" id="IPR004358">
    <property type="entry name" value="Sig_transdc_His_kin-like_C"/>
</dbReference>
<dbReference type="Pfam" id="PF13426">
    <property type="entry name" value="PAS_9"/>
    <property type="match status" value="2"/>
</dbReference>
<dbReference type="Pfam" id="PF03924">
    <property type="entry name" value="CHASE"/>
    <property type="match status" value="1"/>
</dbReference>
<dbReference type="GO" id="GO:0000156">
    <property type="term" value="F:phosphorelay response regulator activity"/>
    <property type="evidence" value="ECO:0007669"/>
    <property type="project" value="TreeGrafter"/>
</dbReference>
<dbReference type="SUPFAM" id="SSF55874">
    <property type="entry name" value="ATPase domain of HSP90 chaperone/DNA topoisomerase II/histidine kinase"/>
    <property type="match status" value="1"/>
</dbReference>
<feature type="domain" description="Histidine kinase" evidence="14">
    <location>
        <begin position="768"/>
        <end position="983"/>
    </location>
</feature>
<dbReference type="Pfam" id="PF00512">
    <property type="entry name" value="HisKA"/>
    <property type="match status" value="1"/>
</dbReference>
<evidence type="ECO:0000256" key="9">
    <source>
        <dbReference type="ARBA" id="ARBA00023012"/>
    </source>
</evidence>
<dbReference type="InterPro" id="IPR050351">
    <property type="entry name" value="BphY/WalK/GraS-like"/>
</dbReference>
<evidence type="ECO:0000256" key="4">
    <source>
        <dbReference type="ARBA" id="ARBA00022553"/>
    </source>
</evidence>
<dbReference type="SMART" id="SM00091">
    <property type="entry name" value="PAS"/>
    <property type="match status" value="3"/>
</dbReference>
<evidence type="ECO:0000259" key="16">
    <source>
        <dbReference type="PROSITE" id="PS50113"/>
    </source>
</evidence>
<evidence type="ECO:0000313" key="18">
    <source>
        <dbReference type="EMBL" id="GEO33381.1"/>
    </source>
</evidence>
<dbReference type="PROSITE" id="PS50112">
    <property type="entry name" value="PAS"/>
    <property type="match status" value="2"/>
</dbReference>
<dbReference type="GO" id="GO:0005886">
    <property type="term" value="C:plasma membrane"/>
    <property type="evidence" value="ECO:0007669"/>
    <property type="project" value="UniProtKB-SubCell"/>
</dbReference>
<dbReference type="GO" id="GO:0030295">
    <property type="term" value="F:protein kinase activator activity"/>
    <property type="evidence" value="ECO:0007669"/>
    <property type="project" value="TreeGrafter"/>
</dbReference>
<gene>
    <name evidence="18" type="ORF">CAE01nite_11060</name>
</gene>
<dbReference type="PANTHER" id="PTHR42878">
    <property type="entry name" value="TWO-COMPONENT HISTIDINE KINASE"/>
    <property type="match status" value="1"/>
</dbReference>
<keyword evidence="4" id="KW-0597">Phosphoprotein</keyword>
<feature type="domain" description="PAC" evidence="16">
    <location>
        <begin position="552"/>
        <end position="604"/>
    </location>
</feature>
<sequence>MPAVALVVAIVGLSTSTGLAVLLSEQQGRAEERLMDQRATAMQAAVTTEARRYVETLTTLAAGAASMPEVDAASFDALTATLQGMELPGASGIAFVVPADGAEVPAVQEQWRRRGVADLQLRPSPDRDEHIFSVLQRPVSAGTLAPLGQDLLVSPQATAALLRGRELSTVTVSRPYQLLSDRDLPADERQLSFLISAPVLAPAADGGPRAFRGWLVMGMRGEDFMGSTLHQTGEGLARAALLADGGDGWTTVAGDDPDPGSAGDLRRTERIVIADQQWLLQAHAHRADLPGGDDVLALAVGAGGVGLTVLSTALVLVLATAHRRAERRVEEATRELRSAREEAQRQAGLLGAVMDSLGDGVTVVDQDGSYLLSNRAARSILRLEEPDGPDRWPSHHGVFLADGGEPFPVADLPVVRALAGESVDDVEMFLRNEARPDGLWLEVSARPLDPRTGQSGAVTVFQDVTARRSAHEAVRRSEEQLRLLLDGARDHAIVMLDAQGHVASWSANAERINGYTEAEVLGRPYTMLFPADAVAAGEPQRALADAVRTGRIEPEWSLVRKDGTRFWALSVLTPVHDDAGALRGFVNVTRDITARKRDEARFRDLLEAAPDALVGCTEDGTIVFANSKVDELFGYRREELLGSPLEVLVPEAAASGHAAHRARYLHDPVARPMGSGMQLSARRRDGSLFPAEVSLSTLESDDGVIVSAAVRDISDRVRAQGELQRLNGALRDLNTELELRVHERTAQLEAQADALLEVNSELEAFSYSVSHDLRAPLRAVDGFAAVLAMDHADQLDDAGRRYLDRVRAGAQQMGELIDGLLSFSRLQRQDMSVRPVDLDPLVTDVWEELAVERAGRVVDLAVGHLPPVEGDPRLLRHVVANLVGNAVKYTRGRERALVEVGSRTGDDGAPVYFVRDNGTGFDMRYADKLFKVFQRLHRAEDYEGTGIGLALTARILHRHGGRIWADAEPDRGATFSFTLPGPDAATALVAATVPATSADPTPAIPTPRSVR</sequence>
<dbReference type="InterPro" id="IPR013656">
    <property type="entry name" value="PAS_4"/>
</dbReference>
<dbReference type="FunFam" id="3.30.565.10:FF:000006">
    <property type="entry name" value="Sensor histidine kinase WalK"/>
    <property type="match status" value="1"/>
</dbReference>
<dbReference type="CDD" id="cd00130">
    <property type="entry name" value="PAS"/>
    <property type="match status" value="2"/>
</dbReference>
<feature type="domain" description="CHASE" evidence="17">
    <location>
        <begin position="66"/>
        <end position="231"/>
    </location>
</feature>
<dbReference type="PROSITE" id="PS50109">
    <property type="entry name" value="HIS_KIN"/>
    <property type="match status" value="1"/>
</dbReference>
<dbReference type="PROSITE" id="PS50839">
    <property type="entry name" value="CHASE"/>
    <property type="match status" value="1"/>
</dbReference>
<dbReference type="InterPro" id="IPR042240">
    <property type="entry name" value="CHASE_sf"/>
</dbReference>
<keyword evidence="9" id="KW-0902">Two-component regulatory system</keyword>
<feature type="transmembrane region" description="Helical" evidence="13">
    <location>
        <begin position="295"/>
        <end position="319"/>
    </location>
</feature>
<evidence type="ECO:0000256" key="12">
    <source>
        <dbReference type="SAM" id="Coils"/>
    </source>
</evidence>
<name>A0A512DA82_9CELL</name>
<evidence type="ECO:0000256" key="2">
    <source>
        <dbReference type="ARBA" id="ARBA00004236"/>
    </source>
</evidence>
<dbReference type="Proteomes" id="UP000321181">
    <property type="component" value="Unassembled WGS sequence"/>
</dbReference>
<dbReference type="Gene3D" id="3.30.565.10">
    <property type="entry name" value="Histidine kinase-like ATPase, C-terminal domain"/>
    <property type="match status" value="1"/>
</dbReference>
<keyword evidence="19" id="KW-1185">Reference proteome</keyword>
<organism evidence="18 19">
    <name type="scientific">Cellulomonas aerilata</name>
    <dbReference type="NCBI Taxonomy" id="515326"/>
    <lineage>
        <taxon>Bacteria</taxon>
        <taxon>Bacillati</taxon>
        <taxon>Actinomycetota</taxon>
        <taxon>Actinomycetes</taxon>
        <taxon>Micrococcales</taxon>
        <taxon>Cellulomonadaceae</taxon>
        <taxon>Cellulomonas</taxon>
    </lineage>
</organism>
<comment type="subcellular location">
    <subcellularLocation>
        <location evidence="2">Cell membrane</location>
    </subcellularLocation>
</comment>
<dbReference type="Gene3D" id="3.30.450.350">
    <property type="entry name" value="CHASE domain"/>
    <property type="match status" value="1"/>
</dbReference>
<feature type="domain" description="PAC" evidence="16">
    <location>
        <begin position="675"/>
        <end position="725"/>
    </location>
</feature>
<dbReference type="Pfam" id="PF08448">
    <property type="entry name" value="PAS_4"/>
    <property type="match status" value="1"/>
</dbReference>
<dbReference type="InterPro" id="IPR006189">
    <property type="entry name" value="CHASE_dom"/>
</dbReference>
<evidence type="ECO:0000256" key="3">
    <source>
        <dbReference type="ARBA" id="ARBA00012438"/>
    </source>
</evidence>
<dbReference type="SUPFAM" id="SSF47384">
    <property type="entry name" value="Homodimeric domain of signal transducing histidine kinase"/>
    <property type="match status" value="1"/>
</dbReference>
<evidence type="ECO:0000256" key="11">
    <source>
        <dbReference type="ARBA" id="ARBA00039401"/>
    </source>
</evidence>
<dbReference type="EMBL" id="BJYY01000009">
    <property type="protein sequence ID" value="GEO33381.1"/>
    <property type="molecule type" value="Genomic_DNA"/>
</dbReference>
<dbReference type="InterPro" id="IPR000700">
    <property type="entry name" value="PAS-assoc_C"/>
</dbReference>
<evidence type="ECO:0000256" key="5">
    <source>
        <dbReference type="ARBA" id="ARBA00022679"/>
    </source>
</evidence>
<dbReference type="InterPro" id="IPR003661">
    <property type="entry name" value="HisK_dim/P_dom"/>
</dbReference>
<keyword evidence="12" id="KW-0175">Coiled coil</keyword>
<dbReference type="InterPro" id="IPR036890">
    <property type="entry name" value="HATPase_C_sf"/>
</dbReference>
<reference evidence="18 19" key="1">
    <citation type="submission" date="2019-07" db="EMBL/GenBank/DDBJ databases">
        <title>Whole genome shotgun sequence of Cellulomonas aerilata NBRC 106308.</title>
        <authorList>
            <person name="Hosoyama A."/>
            <person name="Uohara A."/>
            <person name="Ohji S."/>
            <person name="Ichikawa N."/>
        </authorList>
    </citation>
    <scope>NUCLEOTIDE SEQUENCE [LARGE SCALE GENOMIC DNA]</scope>
    <source>
        <strain evidence="18 19">NBRC 106308</strain>
    </source>
</reference>
<keyword evidence="5" id="KW-0808">Transferase</keyword>
<evidence type="ECO:0000256" key="7">
    <source>
        <dbReference type="ARBA" id="ARBA00022777"/>
    </source>
</evidence>
<dbReference type="PRINTS" id="PR00344">
    <property type="entry name" value="BCTRLSENSOR"/>
</dbReference>
<dbReference type="EC" id="2.7.13.3" evidence="3"/>
<accession>A0A512DA82</accession>
<dbReference type="AlphaFoldDB" id="A0A512DA82"/>
<evidence type="ECO:0000256" key="1">
    <source>
        <dbReference type="ARBA" id="ARBA00000085"/>
    </source>
</evidence>